<feature type="region of interest" description="Disordered" evidence="1">
    <location>
        <begin position="1"/>
        <end position="21"/>
    </location>
</feature>
<reference evidence="2" key="1">
    <citation type="submission" date="2022-07" db="EMBL/GenBank/DDBJ databases">
        <title>Phylogenomic reconstructions and comparative analyses of Kickxellomycotina fungi.</title>
        <authorList>
            <person name="Reynolds N.K."/>
            <person name="Stajich J.E."/>
            <person name="Barry K."/>
            <person name="Grigoriev I.V."/>
            <person name="Crous P."/>
            <person name="Smith M.E."/>
        </authorList>
    </citation>
    <scope>NUCLEOTIDE SEQUENCE</scope>
    <source>
        <strain evidence="2">NBRC 100468</strain>
    </source>
</reference>
<comment type="caution">
    <text evidence="2">The sequence shown here is derived from an EMBL/GenBank/DDBJ whole genome shotgun (WGS) entry which is preliminary data.</text>
</comment>
<evidence type="ECO:0000256" key="1">
    <source>
        <dbReference type="SAM" id="MobiDB-lite"/>
    </source>
</evidence>
<dbReference type="Gene3D" id="2.40.128.680">
    <property type="match status" value="1"/>
</dbReference>
<organism evidence="2 3">
    <name type="scientific">Mycoemilia scoparia</name>
    <dbReference type="NCBI Taxonomy" id="417184"/>
    <lineage>
        <taxon>Eukaryota</taxon>
        <taxon>Fungi</taxon>
        <taxon>Fungi incertae sedis</taxon>
        <taxon>Zoopagomycota</taxon>
        <taxon>Kickxellomycotina</taxon>
        <taxon>Kickxellomycetes</taxon>
        <taxon>Kickxellales</taxon>
        <taxon>Kickxellaceae</taxon>
        <taxon>Mycoemilia</taxon>
    </lineage>
</organism>
<keyword evidence="3" id="KW-1185">Reference proteome</keyword>
<name>A0A9W8A270_9FUNG</name>
<dbReference type="PANTHER" id="PTHR47204:SF1">
    <property type="entry name" value="RIBONUCLEASE H2 SUBUNIT C"/>
    <property type="match status" value="1"/>
</dbReference>
<dbReference type="OrthoDB" id="6222486at2759"/>
<dbReference type="CDD" id="cd09271">
    <property type="entry name" value="RNase_H2-C"/>
    <property type="match status" value="1"/>
</dbReference>
<dbReference type="InterPro" id="IPR013924">
    <property type="entry name" value="RNase_H2_suC"/>
</dbReference>
<evidence type="ECO:0000313" key="3">
    <source>
        <dbReference type="Proteomes" id="UP001150538"/>
    </source>
</evidence>
<dbReference type="PANTHER" id="PTHR47204">
    <property type="entry name" value="OS02G0168900 PROTEIN"/>
    <property type="match status" value="1"/>
</dbReference>
<dbReference type="AlphaFoldDB" id="A0A9W8A270"/>
<dbReference type="GO" id="GO:0032299">
    <property type="term" value="C:ribonuclease H2 complex"/>
    <property type="evidence" value="ECO:0007669"/>
    <property type="project" value="InterPro"/>
</dbReference>
<accession>A0A9W8A270</accession>
<dbReference type="GO" id="GO:0006401">
    <property type="term" value="P:RNA catabolic process"/>
    <property type="evidence" value="ECO:0007669"/>
    <property type="project" value="InterPro"/>
</dbReference>
<sequence length="159" mass="17669">MDVVIDSANLNRGAEGDSNTHLHQLPCSIDHNGSAEADVYFNPKPTQPTPEQPDPQTIEASFRGRELVGIKAEIPKGHSVYIVEKATMEFPRQRVRIEGLGEDEVADEEMETKSVWLAKKKASSINVWGHGLEPSRHSDKTIKAMDWIQVSNLIHGANF</sequence>
<dbReference type="Proteomes" id="UP001150538">
    <property type="component" value="Unassembled WGS sequence"/>
</dbReference>
<dbReference type="Pfam" id="PF08615">
    <property type="entry name" value="RNase_H2_suC"/>
    <property type="match status" value="1"/>
</dbReference>
<gene>
    <name evidence="2" type="ORF">H4219_000989</name>
</gene>
<protein>
    <submittedName>
        <fullName evidence="2">Uncharacterized protein</fullName>
    </submittedName>
</protein>
<dbReference type="EMBL" id="JANBPU010000008">
    <property type="protein sequence ID" value="KAJ1920936.1"/>
    <property type="molecule type" value="Genomic_DNA"/>
</dbReference>
<evidence type="ECO:0000313" key="2">
    <source>
        <dbReference type="EMBL" id="KAJ1920936.1"/>
    </source>
</evidence>
<proteinExistence type="predicted"/>